<keyword evidence="1 4" id="KW-0560">Oxidoreductase</keyword>
<dbReference type="AlphaFoldDB" id="F0SVX3"/>
<dbReference type="FunFam" id="3.40.50.1970:FF:000003">
    <property type="entry name" value="Alcohol dehydrogenase, iron-containing"/>
    <property type="match status" value="1"/>
</dbReference>
<dbReference type="GO" id="GO:0004022">
    <property type="term" value="F:alcohol dehydrogenase (NAD+) activity"/>
    <property type="evidence" value="ECO:0007669"/>
    <property type="project" value="UniProtKB-EC"/>
</dbReference>
<dbReference type="Gene3D" id="1.20.1090.10">
    <property type="entry name" value="Dehydroquinate synthase-like - alpha domain"/>
    <property type="match status" value="1"/>
</dbReference>
<reference evidence="4 5" key="1">
    <citation type="journal article" date="2011" name="Stand. Genomic Sci.">
        <title>Complete genome sequence of Syntrophobotulus glycolicus type strain (FlGlyR).</title>
        <authorList>
            <person name="Han C."/>
            <person name="Mwirichia R."/>
            <person name="Chertkov O."/>
            <person name="Held B."/>
            <person name="Lapidus A."/>
            <person name="Nolan M."/>
            <person name="Lucas S."/>
            <person name="Hammon N."/>
            <person name="Deshpande S."/>
            <person name="Cheng J.F."/>
            <person name="Tapia R."/>
            <person name="Goodwin L."/>
            <person name="Pitluck S."/>
            <person name="Huntemann M."/>
            <person name="Liolios K."/>
            <person name="Ivanova N."/>
            <person name="Pagani I."/>
            <person name="Mavromatis K."/>
            <person name="Ovchinikova G."/>
            <person name="Pati A."/>
            <person name="Chen A."/>
            <person name="Palaniappan K."/>
            <person name="Land M."/>
            <person name="Hauser L."/>
            <person name="Brambilla E.M."/>
            <person name="Rohde M."/>
            <person name="Spring S."/>
            <person name="Sikorski J."/>
            <person name="Goker M."/>
            <person name="Woyke T."/>
            <person name="Bristow J."/>
            <person name="Eisen J.A."/>
            <person name="Markowitz V."/>
            <person name="Hugenholtz P."/>
            <person name="Kyrpides N.C."/>
            <person name="Klenk H.P."/>
            <person name="Detter J.C."/>
        </authorList>
    </citation>
    <scope>NUCLEOTIDE SEQUENCE [LARGE SCALE GENOMIC DNA]</scope>
    <source>
        <strain evidence="5">DSM 8271 / FlGlyR</strain>
    </source>
</reference>
<evidence type="ECO:0000259" key="3">
    <source>
        <dbReference type="Pfam" id="PF25137"/>
    </source>
</evidence>
<dbReference type="CDD" id="cd08181">
    <property type="entry name" value="PPD-like"/>
    <property type="match status" value="1"/>
</dbReference>
<dbReference type="InterPro" id="IPR056798">
    <property type="entry name" value="ADH_Fe_C"/>
</dbReference>
<evidence type="ECO:0000313" key="4">
    <source>
        <dbReference type="EMBL" id="ADY55679.1"/>
    </source>
</evidence>
<dbReference type="KEGG" id="sgy:Sgly_1375"/>
<evidence type="ECO:0000259" key="2">
    <source>
        <dbReference type="Pfam" id="PF00465"/>
    </source>
</evidence>
<dbReference type="Gene3D" id="3.40.50.1970">
    <property type="match status" value="1"/>
</dbReference>
<dbReference type="GO" id="GO:0046872">
    <property type="term" value="F:metal ion binding"/>
    <property type="evidence" value="ECO:0007669"/>
    <property type="project" value="InterPro"/>
</dbReference>
<dbReference type="EC" id="1.1.1.1" evidence="4"/>
<dbReference type="HOGENOM" id="CLU_007207_0_0_9"/>
<accession>F0SVX3</accession>
<name>F0SVX3_SYNGF</name>
<dbReference type="InterPro" id="IPR001670">
    <property type="entry name" value="ADH_Fe/GldA"/>
</dbReference>
<dbReference type="eggNOG" id="COG1454">
    <property type="taxonomic scope" value="Bacteria"/>
</dbReference>
<feature type="domain" description="Alcohol dehydrogenase iron-type/glycerol dehydrogenase GldA" evidence="2">
    <location>
        <begin position="8"/>
        <end position="174"/>
    </location>
</feature>
<keyword evidence="5" id="KW-1185">Reference proteome</keyword>
<protein>
    <submittedName>
        <fullName evidence="4">Alcohol dehydrogenase</fullName>
        <ecNumber evidence="4">1.1.1.1</ecNumber>
    </submittedName>
</protein>
<organism evidence="4 5">
    <name type="scientific">Syntrophobotulus glycolicus (strain DSM 8271 / FlGlyR)</name>
    <dbReference type="NCBI Taxonomy" id="645991"/>
    <lineage>
        <taxon>Bacteria</taxon>
        <taxon>Bacillati</taxon>
        <taxon>Bacillota</taxon>
        <taxon>Clostridia</taxon>
        <taxon>Eubacteriales</taxon>
        <taxon>Desulfitobacteriaceae</taxon>
        <taxon>Syntrophobotulus</taxon>
    </lineage>
</organism>
<dbReference type="STRING" id="645991.Sgly_1375"/>
<evidence type="ECO:0000313" key="5">
    <source>
        <dbReference type="Proteomes" id="UP000007488"/>
    </source>
</evidence>
<dbReference type="PANTHER" id="PTHR11496:SF104">
    <property type="entry name" value="3-DEOXY-ALPHA-D-MANNO-OCTULOSONATE 8-OXIDASE"/>
    <property type="match status" value="1"/>
</dbReference>
<evidence type="ECO:0000256" key="1">
    <source>
        <dbReference type="ARBA" id="ARBA00023002"/>
    </source>
</evidence>
<feature type="domain" description="Fe-containing alcohol dehydrogenase-like C-terminal" evidence="3">
    <location>
        <begin position="186"/>
        <end position="368"/>
    </location>
</feature>
<gene>
    <name evidence="4" type="ordered locus">Sgly_1375</name>
</gene>
<dbReference type="PANTHER" id="PTHR11496">
    <property type="entry name" value="ALCOHOL DEHYDROGENASE"/>
    <property type="match status" value="1"/>
</dbReference>
<dbReference type="Proteomes" id="UP000007488">
    <property type="component" value="Chromosome"/>
</dbReference>
<dbReference type="SUPFAM" id="SSF56796">
    <property type="entry name" value="Dehydroquinate synthase-like"/>
    <property type="match status" value="1"/>
</dbReference>
<dbReference type="OrthoDB" id="5445534at2"/>
<dbReference type="RefSeq" id="WP_013624549.1">
    <property type="nucleotide sequence ID" value="NC_015172.1"/>
</dbReference>
<reference evidence="5" key="2">
    <citation type="submission" date="2011-02" db="EMBL/GenBank/DDBJ databases">
        <title>The complete genome of Syntrophobotulus glycolicus DSM 8271.</title>
        <authorList>
            <person name="Lucas S."/>
            <person name="Copeland A."/>
            <person name="Lapidus A."/>
            <person name="Bruce D."/>
            <person name="Goodwin L."/>
            <person name="Pitluck S."/>
            <person name="Kyrpides N."/>
            <person name="Mavromatis K."/>
            <person name="Pagani I."/>
            <person name="Ivanova N."/>
            <person name="Mikhailova N."/>
            <person name="Chertkov O."/>
            <person name="Held B."/>
            <person name="Detter J.C."/>
            <person name="Tapia R."/>
            <person name="Han C."/>
            <person name="Land M."/>
            <person name="Hauser L."/>
            <person name="Markowitz V."/>
            <person name="Cheng J.-F."/>
            <person name="Hugenholtz P."/>
            <person name="Woyke T."/>
            <person name="Wu D."/>
            <person name="Spring S."/>
            <person name="Schroeder M."/>
            <person name="Brambilla E."/>
            <person name="Klenk H.-P."/>
            <person name="Eisen J.A."/>
        </authorList>
    </citation>
    <scope>NUCLEOTIDE SEQUENCE [LARGE SCALE GENOMIC DNA]</scope>
    <source>
        <strain evidence="5">DSM 8271 / FlGlyR</strain>
    </source>
</reference>
<proteinExistence type="predicted"/>
<dbReference type="InterPro" id="IPR039697">
    <property type="entry name" value="Alcohol_dehydrogenase_Fe"/>
</dbReference>
<sequence>MISNYYMPTKVLMGSDCVVRNSGLLRQLGRKALLVTGRQSAKQNGSEKDMKEALGSAGIEYAVFDRVMSNPTIACVYEGAALARENKVDFIIGIGGGSPMDAAKAIALLAAQDIEEQDLFSGNYPNKVLPMAFVPTTAGTGSEVTPYSILTNDQAQTKTSIASEFLFPRMAFLDARYTQSLSAVTTINTALDALSHAVEGMLSVKASRISDALAINSIRMIMECMPALRESFKAGDPGKVDLRQREILLQASLIAGMVIAQTGTTVVHAMGYSLTYFHDIDHGRANGLLLAEYLKLVEQENPELAGRILTGMNFSTAEEFKALTDELLGHKEALTEKEIMEYSRKTLKTKNMDNCLVKPDQEEIEQIYVSSFQS</sequence>
<dbReference type="EMBL" id="CP002547">
    <property type="protein sequence ID" value="ADY55679.1"/>
    <property type="molecule type" value="Genomic_DNA"/>
</dbReference>
<dbReference type="Pfam" id="PF00465">
    <property type="entry name" value="Fe-ADH"/>
    <property type="match status" value="1"/>
</dbReference>
<dbReference type="Pfam" id="PF25137">
    <property type="entry name" value="ADH_Fe_C"/>
    <property type="match status" value="1"/>
</dbReference>